<dbReference type="AlphaFoldDB" id="A0AAV7KLD8"/>
<name>A0AAV7KLD8_9METZ</name>
<dbReference type="Proteomes" id="UP001165289">
    <property type="component" value="Unassembled WGS sequence"/>
</dbReference>
<evidence type="ECO:0000313" key="2">
    <source>
        <dbReference type="EMBL" id="KAI6661134.1"/>
    </source>
</evidence>
<sequence length="245" mass="26837">MLSNTLPIIAAKERGPGPGRYVLPSSCGFAKHDNTKKQNPAYSFGQRLDNLNHWNDASPGPVYWINPKVTRHGLGEARTHSMLTRQQSQKIFQTPAPGTYYPEKVHPPNEQSAPAFSMRARTRMCTTAATPSPNSYTLPNMLGQKVPNKKASHAFSICSRVSNGGYADDFSGTPGPGSYQPVPPSITAKKAPAYSIQSRTNQVADNTKKPGPGTYSPEHVRLNKKKAPVYSMSIRHSEYITPLML</sequence>
<evidence type="ECO:0000313" key="3">
    <source>
        <dbReference type="Proteomes" id="UP001165289"/>
    </source>
</evidence>
<accession>A0AAV7KLD8</accession>
<evidence type="ECO:0000256" key="1">
    <source>
        <dbReference type="SAM" id="MobiDB-lite"/>
    </source>
</evidence>
<dbReference type="GO" id="GO:0005856">
    <property type="term" value="C:cytoskeleton"/>
    <property type="evidence" value="ECO:0007669"/>
    <property type="project" value="TreeGrafter"/>
</dbReference>
<dbReference type="PANTHER" id="PTHR21580:SF57">
    <property type="entry name" value="OUTER DENSE FIBER OF SPERM TAILS 3-LIKE 2-RELATED"/>
    <property type="match status" value="1"/>
</dbReference>
<dbReference type="EMBL" id="JAKMXF010000022">
    <property type="protein sequence ID" value="KAI6661134.1"/>
    <property type="molecule type" value="Genomic_DNA"/>
</dbReference>
<dbReference type="InterPro" id="IPR051291">
    <property type="entry name" value="CIMAP"/>
</dbReference>
<dbReference type="Pfam" id="PF07004">
    <property type="entry name" value="SHIPPO-rpt"/>
    <property type="match status" value="5"/>
</dbReference>
<proteinExistence type="predicted"/>
<protein>
    <submittedName>
        <fullName evidence="2">Outer dense fiber protein 3-like</fullName>
    </submittedName>
</protein>
<keyword evidence="3" id="KW-1185">Reference proteome</keyword>
<organism evidence="2 3">
    <name type="scientific">Oopsacas minuta</name>
    <dbReference type="NCBI Taxonomy" id="111878"/>
    <lineage>
        <taxon>Eukaryota</taxon>
        <taxon>Metazoa</taxon>
        <taxon>Porifera</taxon>
        <taxon>Hexactinellida</taxon>
        <taxon>Hexasterophora</taxon>
        <taxon>Lyssacinosida</taxon>
        <taxon>Leucopsacidae</taxon>
        <taxon>Oopsacas</taxon>
    </lineage>
</organism>
<comment type="caution">
    <text evidence="2">The sequence shown here is derived from an EMBL/GenBank/DDBJ whole genome shotgun (WGS) entry which is preliminary data.</text>
</comment>
<feature type="region of interest" description="Disordered" evidence="1">
    <location>
        <begin position="198"/>
        <end position="217"/>
    </location>
</feature>
<gene>
    <name evidence="2" type="ORF">LOD99_13856</name>
</gene>
<dbReference type="InterPro" id="IPR010736">
    <property type="entry name" value="SHIPPO-rpt"/>
</dbReference>
<reference evidence="2 3" key="1">
    <citation type="journal article" date="2023" name="BMC Biol.">
        <title>The compact genome of the sponge Oopsacas minuta (Hexactinellida) is lacking key metazoan core genes.</title>
        <authorList>
            <person name="Santini S."/>
            <person name="Schenkelaars Q."/>
            <person name="Jourda C."/>
            <person name="Duchesne M."/>
            <person name="Belahbib H."/>
            <person name="Rocher C."/>
            <person name="Selva M."/>
            <person name="Riesgo A."/>
            <person name="Vervoort M."/>
            <person name="Leys S.P."/>
            <person name="Kodjabachian L."/>
            <person name="Le Bivic A."/>
            <person name="Borchiellini C."/>
            <person name="Claverie J.M."/>
            <person name="Renard E."/>
        </authorList>
    </citation>
    <scope>NUCLEOTIDE SEQUENCE [LARGE SCALE GENOMIC DNA]</scope>
    <source>
        <strain evidence="2">SPO-2</strain>
    </source>
</reference>
<dbReference type="PANTHER" id="PTHR21580">
    <property type="entry name" value="SHIPPO-1-RELATED"/>
    <property type="match status" value="1"/>
</dbReference>